<keyword evidence="2" id="KW-0812">Transmembrane</keyword>
<proteinExistence type="predicted"/>
<accession>A0A8K0TSA4</accession>
<feature type="transmembrane region" description="Helical" evidence="2">
    <location>
        <begin position="52"/>
        <end position="77"/>
    </location>
</feature>
<dbReference type="OrthoDB" id="5279542at2759"/>
<feature type="region of interest" description="Disordered" evidence="1">
    <location>
        <begin position="1"/>
        <end position="30"/>
    </location>
</feature>
<organism evidence="3 4">
    <name type="scientific">Plectosphaerella cucumerina</name>
    <dbReference type="NCBI Taxonomy" id="40658"/>
    <lineage>
        <taxon>Eukaryota</taxon>
        <taxon>Fungi</taxon>
        <taxon>Dikarya</taxon>
        <taxon>Ascomycota</taxon>
        <taxon>Pezizomycotina</taxon>
        <taxon>Sordariomycetes</taxon>
        <taxon>Hypocreomycetidae</taxon>
        <taxon>Glomerellales</taxon>
        <taxon>Plectosphaerellaceae</taxon>
        <taxon>Plectosphaerella</taxon>
    </lineage>
</organism>
<evidence type="ECO:0000313" key="3">
    <source>
        <dbReference type="EMBL" id="KAH7374841.1"/>
    </source>
</evidence>
<feature type="compositionally biased region" description="Polar residues" evidence="1">
    <location>
        <begin position="1"/>
        <end position="16"/>
    </location>
</feature>
<protein>
    <submittedName>
        <fullName evidence="3">Uncharacterized protein</fullName>
    </submittedName>
</protein>
<gene>
    <name evidence="3" type="ORF">B0T11DRAFT_322944</name>
</gene>
<feature type="transmembrane region" description="Helical" evidence="2">
    <location>
        <begin position="225"/>
        <end position="244"/>
    </location>
</feature>
<sequence>MDSPSTYRRPTASASGSRCPASLAGDKNAVDSSRGDLATAIPHHRPLFRFTLVLRFLSVLTGVAMFITVGTLLPIVGYDSDSVFGVLALGFPIGVVCFAWSSLDLFMILLRTEFARGWPGSRKPQRGLGSNFRWGAPAIHVTAHLVIWTAGIILSALFWSGYMSQVFVKAQESLPMDPAQGQTGDPTIDQNVDPAANQTSTPGLDKFGFPIATDEVINKMWLMPFLQTILVLIHFSLFVLAAVATDDRVRRGTDVIYLPRDQVKSTTVVPLPSTLWDVFFPKELPLAVSMGQYVRYVALEQQSLLVSRYNEKPAVPETAVFR</sequence>
<comment type="caution">
    <text evidence="3">The sequence shown here is derived from an EMBL/GenBank/DDBJ whole genome shotgun (WGS) entry which is preliminary data.</text>
</comment>
<keyword evidence="2" id="KW-1133">Transmembrane helix</keyword>
<name>A0A8K0TSA4_9PEZI</name>
<evidence type="ECO:0000313" key="4">
    <source>
        <dbReference type="Proteomes" id="UP000813385"/>
    </source>
</evidence>
<dbReference type="AlphaFoldDB" id="A0A8K0TSA4"/>
<feature type="transmembrane region" description="Helical" evidence="2">
    <location>
        <begin position="83"/>
        <end position="110"/>
    </location>
</feature>
<dbReference type="EMBL" id="JAGPXD010000001">
    <property type="protein sequence ID" value="KAH7374841.1"/>
    <property type="molecule type" value="Genomic_DNA"/>
</dbReference>
<evidence type="ECO:0000256" key="1">
    <source>
        <dbReference type="SAM" id="MobiDB-lite"/>
    </source>
</evidence>
<reference evidence="3" key="1">
    <citation type="journal article" date="2021" name="Nat. Commun.">
        <title>Genetic determinants of endophytism in the Arabidopsis root mycobiome.</title>
        <authorList>
            <person name="Mesny F."/>
            <person name="Miyauchi S."/>
            <person name="Thiergart T."/>
            <person name="Pickel B."/>
            <person name="Atanasova L."/>
            <person name="Karlsson M."/>
            <person name="Huettel B."/>
            <person name="Barry K.W."/>
            <person name="Haridas S."/>
            <person name="Chen C."/>
            <person name="Bauer D."/>
            <person name="Andreopoulos W."/>
            <person name="Pangilinan J."/>
            <person name="LaButti K."/>
            <person name="Riley R."/>
            <person name="Lipzen A."/>
            <person name="Clum A."/>
            <person name="Drula E."/>
            <person name="Henrissat B."/>
            <person name="Kohler A."/>
            <person name="Grigoriev I.V."/>
            <person name="Martin F.M."/>
            <person name="Hacquard S."/>
        </authorList>
    </citation>
    <scope>NUCLEOTIDE SEQUENCE</scope>
    <source>
        <strain evidence="3">MPI-CAGE-AT-0016</strain>
    </source>
</reference>
<feature type="transmembrane region" description="Helical" evidence="2">
    <location>
        <begin position="131"/>
        <end position="159"/>
    </location>
</feature>
<keyword evidence="2" id="KW-0472">Membrane</keyword>
<evidence type="ECO:0000256" key="2">
    <source>
        <dbReference type="SAM" id="Phobius"/>
    </source>
</evidence>
<dbReference type="Proteomes" id="UP000813385">
    <property type="component" value="Unassembled WGS sequence"/>
</dbReference>
<keyword evidence="4" id="KW-1185">Reference proteome</keyword>